<dbReference type="Pfam" id="PF06699">
    <property type="entry name" value="PIG-F"/>
    <property type="match status" value="1"/>
</dbReference>
<evidence type="ECO:0000256" key="3">
    <source>
        <dbReference type="ARBA" id="ARBA00007978"/>
    </source>
</evidence>
<comment type="similarity">
    <text evidence="3">Belongs to the PIGF family.</text>
</comment>
<evidence type="ECO:0000256" key="4">
    <source>
        <dbReference type="ARBA" id="ARBA00020927"/>
    </source>
</evidence>
<name>A0AA91Q2C4_CLALS</name>
<evidence type="ECO:0000256" key="2">
    <source>
        <dbReference type="ARBA" id="ARBA00004687"/>
    </source>
</evidence>
<keyword evidence="9 10" id="KW-0472">Membrane</keyword>
<comment type="pathway">
    <text evidence="2">Glycolipid biosynthesis; glycosylphosphatidylinositol-anchor biosynthesis.</text>
</comment>
<evidence type="ECO:0000313" key="12">
    <source>
        <dbReference type="Proteomes" id="UP000195602"/>
    </source>
</evidence>
<keyword evidence="5" id="KW-0337">GPI-anchor biosynthesis</keyword>
<comment type="caution">
    <text evidence="11">The sequence shown here is derived from an EMBL/GenBank/DDBJ whole genome shotgun (WGS) entry which is preliminary data.</text>
</comment>
<dbReference type="GO" id="GO:0005789">
    <property type="term" value="C:endoplasmic reticulum membrane"/>
    <property type="evidence" value="ECO:0007669"/>
    <property type="project" value="UniProtKB-SubCell"/>
</dbReference>
<proteinExistence type="inferred from homology"/>
<feature type="transmembrane region" description="Helical" evidence="10">
    <location>
        <begin position="181"/>
        <end position="200"/>
    </location>
</feature>
<reference evidence="11 12" key="1">
    <citation type="submission" date="2017-04" db="EMBL/GenBank/DDBJ databases">
        <title>Draft genome of the yeast Clavispora lusitaniae type strain CBS 6936.</title>
        <authorList>
            <person name="Durrens P."/>
            <person name="Klopp C."/>
            <person name="Biteau N."/>
            <person name="Fitton-Ouhabi V."/>
            <person name="Dementhon K."/>
            <person name="Accoceberry I."/>
            <person name="Sherman D.J."/>
            <person name="Noel T."/>
        </authorList>
    </citation>
    <scope>NUCLEOTIDE SEQUENCE [LARGE SCALE GENOMIC DNA]</scope>
    <source>
        <strain evidence="11 12">CBS 6936</strain>
    </source>
</reference>
<dbReference type="KEGG" id="clus:A9F13_03g02442"/>
<feature type="transmembrane region" description="Helical" evidence="10">
    <location>
        <begin position="68"/>
        <end position="88"/>
    </location>
</feature>
<dbReference type="GO" id="GO:0006506">
    <property type="term" value="P:GPI anchor biosynthetic process"/>
    <property type="evidence" value="ECO:0007669"/>
    <property type="project" value="UniProtKB-KW"/>
</dbReference>
<keyword evidence="6 10" id="KW-0812">Transmembrane</keyword>
<evidence type="ECO:0000256" key="6">
    <source>
        <dbReference type="ARBA" id="ARBA00022692"/>
    </source>
</evidence>
<evidence type="ECO:0000256" key="8">
    <source>
        <dbReference type="ARBA" id="ARBA00022989"/>
    </source>
</evidence>
<feature type="transmembrane region" description="Helical" evidence="10">
    <location>
        <begin position="37"/>
        <end position="56"/>
    </location>
</feature>
<protein>
    <recommendedName>
        <fullName evidence="4">Glycosylphosphatidylinositol anchor biosynthesis protein 11</fullName>
    </recommendedName>
</protein>
<organism evidence="11 12">
    <name type="scientific">Clavispora lusitaniae</name>
    <name type="common">Candida lusitaniae</name>
    <dbReference type="NCBI Taxonomy" id="36911"/>
    <lineage>
        <taxon>Eukaryota</taxon>
        <taxon>Fungi</taxon>
        <taxon>Dikarya</taxon>
        <taxon>Ascomycota</taxon>
        <taxon>Saccharomycotina</taxon>
        <taxon>Pichiomycetes</taxon>
        <taxon>Metschnikowiaceae</taxon>
        <taxon>Clavispora</taxon>
    </lineage>
</organism>
<gene>
    <name evidence="11" type="ORF">A9F13_03g02442</name>
</gene>
<evidence type="ECO:0000256" key="10">
    <source>
        <dbReference type="SAM" id="Phobius"/>
    </source>
</evidence>
<feature type="transmembrane region" description="Helical" evidence="10">
    <location>
        <begin position="140"/>
        <end position="160"/>
    </location>
</feature>
<dbReference type="EMBL" id="LYUB02000003">
    <property type="protein sequence ID" value="OVF10101.1"/>
    <property type="molecule type" value="Genomic_DNA"/>
</dbReference>
<accession>A0AA91Q2C4</accession>
<feature type="transmembrane region" description="Helical" evidence="10">
    <location>
        <begin position="212"/>
        <end position="232"/>
    </location>
</feature>
<dbReference type="Proteomes" id="UP000195602">
    <property type="component" value="Unassembled WGS sequence"/>
</dbReference>
<evidence type="ECO:0000256" key="1">
    <source>
        <dbReference type="ARBA" id="ARBA00004477"/>
    </source>
</evidence>
<evidence type="ECO:0000256" key="7">
    <source>
        <dbReference type="ARBA" id="ARBA00022824"/>
    </source>
</evidence>
<comment type="subcellular location">
    <subcellularLocation>
        <location evidence="1">Endoplasmic reticulum membrane</location>
        <topology evidence="1">Multi-pass membrane protein</topology>
    </subcellularLocation>
</comment>
<dbReference type="AlphaFoldDB" id="A0AA91Q2C4"/>
<keyword evidence="7" id="KW-0256">Endoplasmic reticulum</keyword>
<feature type="transmembrane region" description="Helical" evidence="10">
    <location>
        <begin position="100"/>
        <end position="128"/>
    </location>
</feature>
<evidence type="ECO:0000313" key="11">
    <source>
        <dbReference type="EMBL" id="OVF10101.1"/>
    </source>
</evidence>
<evidence type="ECO:0000256" key="9">
    <source>
        <dbReference type="ARBA" id="ARBA00023136"/>
    </source>
</evidence>
<keyword evidence="8 10" id="KW-1133">Transmembrane helix</keyword>
<dbReference type="InterPro" id="IPR009580">
    <property type="entry name" value="GPI_biosynthesis_protein_Pig-F"/>
</dbReference>
<evidence type="ECO:0000256" key="5">
    <source>
        <dbReference type="ARBA" id="ARBA00022502"/>
    </source>
</evidence>
<sequence>MKNKTPRKSVKFQTQADDNEGGELDAEIVVPQIRKSVLALPVQLPLVLYGMFLQGLTTDAFSTMVKGLANLVLVQLVYGYLLATVLAGDPKKKKEKNSTNIPLLVLSATAAAGVLANGLFACLILFGAPLSSHVPETYVLSYHLAMILAQPLMIVYRLDYEKFLSLFQLECIYRAIFSHPTLSSTFLGILGTWLGVIPIPLDWDRPWQQWPITLLVGGYVGAFLGALLALFVH</sequence>